<evidence type="ECO:0000313" key="2">
    <source>
        <dbReference type="EnsemblMetazoa" id="Aqu2.1.39493_001"/>
    </source>
</evidence>
<dbReference type="InParanoid" id="A0A1X7VHP6"/>
<proteinExistence type="predicted"/>
<dbReference type="EnsemblMetazoa" id="Aqu2.1.39493_001">
    <property type="protein sequence ID" value="Aqu2.1.39493_001"/>
    <property type="gene ID" value="Aqu2.1.39493"/>
</dbReference>
<sequence length="124" mass="14127">MIHHIMLEKNSLPHGDFLAQESIDSRIRKVSLIRDDIILPPDTLPEAVLPKGLSAERQWYLYDKIRNLSPDDSKDKTCPFHSVAKPSSTAHHTPKAPSLVRTSTGVPPAPTRKRQQQQIWRCWS</sequence>
<dbReference type="AlphaFoldDB" id="A0A1X7VHP6"/>
<organism evidence="2">
    <name type="scientific">Amphimedon queenslandica</name>
    <name type="common">Sponge</name>
    <dbReference type="NCBI Taxonomy" id="400682"/>
    <lineage>
        <taxon>Eukaryota</taxon>
        <taxon>Metazoa</taxon>
        <taxon>Porifera</taxon>
        <taxon>Demospongiae</taxon>
        <taxon>Heteroscleromorpha</taxon>
        <taxon>Haplosclerida</taxon>
        <taxon>Niphatidae</taxon>
        <taxon>Amphimedon</taxon>
    </lineage>
</organism>
<feature type="region of interest" description="Disordered" evidence="1">
    <location>
        <begin position="71"/>
        <end position="117"/>
    </location>
</feature>
<protein>
    <submittedName>
        <fullName evidence="2">Uncharacterized protein</fullName>
    </submittedName>
</protein>
<name>A0A1X7VHP6_AMPQE</name>
<evidence type="ECO:0000256" key="1">
    <source>
        <dbReference type="SAM" id="MobiDB-lite"/>
    </source>
</evidence>
<accession>A0A1X7VHP6</accession>
<reference evidence="2" key="1">
    <citation type="submission" date="2017-05" db="UniProtKB">
        <authorList>
            <consortium name="EnsemblMetazoa"/>
        </authorList>
    </citation>
    <scope>IDENTIFICATION</scope>
</reference>